<keyword evidence="2" id="KW-1185">Reference proteome</keyword>
<proteinExistence type="predicted"/>
<evidence type="ECO:0000313" key="2">
    <source>
        <dbReference type="Proteomes" id="UP000269396"/>
    </source>
</evidence>
<protein>
    <submittedName>
        <fullName evidence="1">Uncharacterized protein</fullName>
    </submittedName>
</protein>
<gene>
    <name evidence="1" type="ORF">SMTD_LOCUS5167</name>
</gene>
<name>A0A183NST1_9TREM</name>
<dbReference type="InterPro" id="IPR002017">
    <property type="entry name" value="Spectrin_repeat"/>
</dbReference>
<dbReference type="Proteomes" id="UP000269396">
    <property type="component" value="Unassembled WGS sequence"/>
</dbReference>
<dbReference type="Gene3D" id="1.20.58.60">
    <property type="match status" value="2"/>
</dbReference>
<accession>A0A183NST1</accession>
<organism evidence="1 2">
    <name type="scientific">Schistosoma mattheei</name>
    <dbReference type="NCBI Taxonomy" id="31246"/>
    <lineage>
        <taxon>Eukaryota</taxon>
        <taxon>Metazoa</taxon>
        <taxon>Spiralia</taxon>
        <taxon>Lophotrochozoa</taxon>
        <taxon>Platyhelminthes</taxon>
        <taxon>Trematoda</taxon>
        <taxon>Digenea</taxon>
        <taxon>Strigeidida</taxon>
        <taxon>Schistosomatoidea</taxon>
        <taxon>Schistosomatidae</taxon>
        <taxon>Schistosoma</taxon>
    </lineage>
</organism>
<dbReference type="EMBL" id="UZAL01026898">
    <property type="protein sequence ID" value="VDP27389.1"/>
    <property type="molecule type" value="Genomic_DNA"/>
</dbReference>
<reference evidence="1 2" key="1">
    <citation type="submission" date="2018-11" db="EMBL/GenBank/DDBJ databases">
        <authorList>
            <consortium name="Pathogen Informatics"/>
        </authorList>
    </citation>
    <scope>NUCLEOTIDE SEQUENCE [LARGE SCALE GENOMIC DNA]</scope>
    <source>
        <strain>Denwood</strain>
        <strain evidence="2">Zambia</strain>
    </source>
</reference>
<dbReference type="SUPFAM" id="SSF46966">
    <property type="entry name" value="Spectrin repeat"/>
    <property type="match status" value="2"/>
</dbReference>
<dbReference type="STRING" id="31246.A0A183NST1"/>
<evidence type="ECO:0000313" key="1">
    <source>
        <dbReference type="EMBL" id="VDP27389.1"/>
    </source>
</evidence>
<dbReference type="AlphaFoldDB" id="A0A183NST1"/>
<sequence>MREYEQLASDLLAWIEQQIPFLKAICTYANKILIDRSPKHQWEDSSKQYQDRTTDGTISGARSKLDHYRGYRGFEKPPRLDEKTLLENTYNTLQTRLRLANRPSFLPTEGRMIEDIDSAWRQLENYEKGFEDWLVAEIKRLEQIEYLAKKFRLKCLTHEAWADGKANALSLEDYEGASLSALRALAQKHASFEGDLGAHQNRVERIVAIAEELK</sequence>
<dbReference type="PANTHER" id="PTHR11915">
    <property type="entry name" value="SPECTRIN/FILAMIN RELATED CYTOSKELETAL PROTEIN"/>
    <property type="match status" value="1"/>
</dbReference>
<dbReference type="Pfam" id="PF00435">
    <property type="entry name" value="Spectrin"/>
    <property type="match status" value="1"/>
</dbReference>